<organism evidence="2 3">
    <name type="scientific">Exiguobacterium oxidotolerans</name>
    <dbReference type="NCBI Taxonomy" id="223958"/>
    <lineage>
        <taxon>Bacteria</taxon>
        <taxon>Bacillati</taxon>
        <taxon>Bacillota</taxon>
        <taxon>Bacilli</taxon>
        <taxon>Bacillales</taxon>
        <taxon>Bacillales Family XII. Incertae Sedis</taxon>
        <taxon>Exiguobacterium</taxon>
    </lineage>
</organism>
<proteinExistence type="predicted"/>
<dbReference type="AlphaFoldDB" id="A0A653IHM3"/>
<accession>A0A653IHM3</accession>
<evidence type="ECO:0000313" key="2">
    <source>
        <dbReference type="EMBL" id="VWX38735.1"/>
    </source>
</evidence>
<keyword evidence="3" id="KW-1185">Reference proteome</keyword>
<dbReference type="RefSeq" id="WP_088836975.1">
    <property type="nucleotide sequence ID" value="NZ_LR732308.1"/>
</dbReference>
<feature type="transmembrane region" description="Helical" evidence="1">
    <location>
        <begin position="21"/>
        <end position="39"/>
    </location>
</feature>
<dbReference type="Proteomes" id="UP000439752">
    <property type="component" value="Unassembled WGS sequence"/>
</dbReference>
<keyword evidence="1" id="KW-0472">Membrane</keyword>
<dbReference type="EMBL" id="CABWKQ010000058">
    <property type="protein sequence ID" value="VWX38735.1"/>
    <property type="molecule type" value="Genomic_DNA"/>
</dbReference>
<evidence type="ECO:0000256" key="1">
    <source>
        <dbReference type="SAM" id="Phobius"/>
    </source>
</evidence>
<feature type="transmembrane region" description="Helical" evidence="1">
    <location>
        <begin position="51"/>
        <end position="68"/>
    </location>
</feature>
<sequence>MKMYTRIDPNDEATEVPSETRLGFYFLLIVLPLGLAHLVQSLVPSTDQHHLLSLSLLTFLAVLLFAILGHKHDRNAKATFFSYALFLGVSLLSTLAIPII</sequence>
<protein>
    <submittedName>
        <fullName evidence="2">Uncharacterized protein</fullName>
    </submittedName>
</protein>
<keyword evidence="1" id="KW-0812">Transmembrane</keyword>
<reference evidence="2 3" key="1">
    <citation type="submission" date="2019-10" db="EMBL/GenBank/DDBJ databases">
        <authorList>
            <person name="Karimi E."/>
        </authorList>
    </citation>
    <scope>NUCLEOTIDE SEQUENCE [LARGE SCALE GENOMIC DNA]</scope>
    <source>
        <strain evidence="2">Exiguobacterium sp. 9Y</strain>
    </source>
</reference>
<feature type="transmembrane region" description="Helical" evidence="1">
    <location>
        <begin position="80"/>
        <end position="99"/>
    </location>
</feature>
<evidence type="ECO:0000313" key="3">
    <source>
        <dbReference type="Proteomes" id="UP000439752"/>
    </source>
</evidence>
<gene>
    <name evidence="2" type="ORF">EXIGUO9Y_80063</name>
</gene>
<keyword evidence="1" id="KW-1133">Transmembrane helix</keyword>
<name>A0A653IHM3_9BACL</name>